<dbReference type="CDD" id="cd05269">
    <property type="entry name" value="TMR_SDR_a"/>
    <property type="match status" value="1"/>
</dbReference>
<proteinExistence type="predicted"/>
<dbReference type="Pfam" id="PF05368">
    <property type="entry name" value="NmrA"/>
    <property type="match status" value="1"/>
</dbReference>
<feature type="domain" description="NmrA-like" evidence="1">
    <location>
        <begin position="6"/>
        <end position="228"/>
    </location>
</feature>
<gene>
    <name evidence="2" type="ORF">D9V34_01750</name>
</gene>
<organism evidence="2 3">
    <name type="scientific">Mycetocola lacteus</name>
    <dbReference type="NCBI Taxonomy" id="76637"/>
    <lineage>
        <taxon>Bacteria</taxon>
        <taxon>Bacillati</taxon>
        <taxon>Actinomycetota</taxon>
        <taxon>Actinomycetes</taxon>
        <taxon>Micrococcales</taxon>
        <taxon>Microbacteriaceae</taxon>
        <taxon>Mycetocola</taxon>
    </lineage>
</organism>
<accession>A0A3L7AW21</accession>
<protein>
    <submittedName>
        <fullName evidence="2">SDR family oxidoreductase</fullName>
    </submittedName>
</protein>
<sequence>MSAPSARLAITGSTGALGGAVAAALAEAGREQRLIVRSAGRAPRLEGASIATASYGHTPEAKDALRGIDVLFMVSAAESADRVAEHIGMINAAAAAGVTHIVYTSFVGAAEDSVFTLARDHWATEQHLRASGVNYTILRDNFYLDALVSFADANGVIRGPAGEGRVAAVARRDIAAVATRILLDPAAHRGHTYTLTGPASITLAEVAEALTRHTGTPTRFENETVEEAYASRAHYGVPSWQEDAWVSTYTAIAAGEFDVVTDDIRLLTGEPATGIEALLTSAE</sequence>
<dbReference type="PANTHER" id="PTHR47129:SF1">
    <property type="entry name" value="NMRA-LIKE DOMAIN-CONTAINING PROTEIN"/>
    <property type="match status" value="1"/>
</dbReference>
<keyword evidence="3" id="KW-1185">Reference proteome</keyword>
<dbReference type="Gene3D" id="3.40.50.720">
    <property type="entry name" value="NAD(P)-binding Rossmann-like Domain"/>
    <property type="match status" value="1"/>
</dbReference>
<dbReference type="RefSeq" id="WP_121687213.1">
    <property type="nucleotide sequence ID" value="NZ_RCUY01000001.1"/>
</dbReference>
<dbReference type="Proteomes" id="UP000269438">
    <property type="component" value="Unassembled WGS sequence"/>
</dbReference>
<dbReference type="InterPro" id="IPR052718">
    <property type="entry name" value="NmrA-type_oxidoreductase"/>
</dbReference>
<evidence type="ECO:0000259" key="1">
    <source>
        <dbReference type="Pfam" id="PF05368"/>
    </source>
</evidence>
<dbReference type="AlphaFoldDB" id="A0A3L7AW21"/>
<dbReference type="EMBL" id="RCUY01000001">
    <property type="protein sequence ID" value="RLP84743.1"/>
    <property type="molecule type" value="Genomic_DNA"/>
</dbReference>
<dbReference type="InterPro" id="IPR036291">
    <property type="entry name" value="NAD(P)-bd_dom_sf"/>
</dbReference>
<dbReference type="OrthoDB" id="3243290at2"/>
<evidence type="ECO:0000313" key="3">
    <source>
        <dbReference type="Proteomes" id="UP000269438"/>
    </source>
</evidence>
<reference evidence="2 3" key="1">
    <citation type="submission" date="2018-10" db="EMBL/GenBank/DDBJ databases">
        <authorList>
            <person name="Li J."/>
        </authorList>
    </citation>
    <scope>NUCLEOTIDE SEQUENCE [LARGE SCALE GENOMIC DNA]</scope>
    <source>
        <strain evidence="2 3">JCM 11654</strain>
    </source>
</reference>
<dbReference type="SUPFAM" id="SSF51735">
    <property type="entry name" value="NAD(P)-binding Rossmann-fold domains"/>
    <property type="match status" value="1"/>
</dbReference>
<name>A0A3L7AW21_9MICO</name>
<evidence type="ECO:0000313" key="2">
    <source>
        <dbReference type="EMBL" id="RLP84743.1"/>
    </source>
</evidence>
<dbReference type="Gene3D" id="3.90.25.10">
    <property type="entry name" value="UDP-galactose 4-epimerase, domain 1"/>
    <property type="match status" value="1"/>
</dbReference>
<dbReference type="InterPro" id="IPR008030">
    <property type="entry name" value="NmrA-like"/>
</dbReference>
<dbReference type="PANTHER" id="PTHR47129">
    <property type="entry name" value="QUINONE OXIDOREDUCTASE 2"/>
    <property type="match status" value="1"/>
</dbReference>
<comment type="caution">
    <text evidence="2">The sequence shown here is derived from an EMBL/GenBank/DDBJ whole genome shotgun (WGS) entry which is preliminary data.</text>
</comment>